<sequence>MSSGVLCTCGDKRILPARSLASTPAMSKRRKASRTVSGRSGSRKTRVERCGPAAGLRSCHPLGRPSTSWSINAWSCRWTWSIPWSSSSDTARCQAGKTERLAVPKTSWATAPRSVRSAWWAGGFAISSTWASQ</sequence>
<dbReference type="Proteomes" id="UP001327093">
    <property type="component" value="Unassembled WGS sequence"/>
</dbReference>
<comment type="caution">
    <text evidence="2">The sequence shown here is derived from an EMBL/GenBank/DDBJ whole genome shotgun (WGS) entry which is preliminary data.</text>
</comment>
<feature type="region of interest" description="Disordered" evidence="1">
    <location>
        <begin position="20"/>
        <end position="47"/>
    </location>
</feature>
<reference evidence="2 3" key="1">
    <citation type="submission" date="2023-10" db="EMBL/GenBank/DDBJ databases">
        <title>Saccharopolyspora sp. nov., isolated from mangrove soil.</title>
        <authorList>
            <person name="Lu Y."/>
            <person name="Liu W."/>
        </authorList>
    </citation>
    <scope>NUCLEOTIDE SEQUENCE [LARGE SCALE GENOMIC DNA]</scope>
    <source>
        <strain evidence="2 3">S2-29</strain>
    </source>
</reference>
<accession>A0ABU6ALC5</accession>
<dbReference type="EMBL" id="JAWLNX010000037">
    <property type="protein sequence ID" value="MEB3372120.1"/>
    <property type="molecule type" value="Genomic_DNA"/>
</dbReference>
<gene>
    <name evidence="2" type="ORF">R4I43_32435</name>
</gene>
<evidence type="ECO:0000313" key="2">
    <source>
        <dbReference type="EMBL" id="MEB3372120.1"/>
    </source>
</evidence>
<evidence type="ECO:0000256" key="1">
    <source>
        <dbReference type="SAM" id="MobiDB-lite"/>
    </source>
</evidence>
<protein>
    <submittedName>
        <fullName evidence="2">Uncharacterized protein</fullName>
    </submittedName>
</protein>
<organism evidence="2 3">
    <name type="scientific">Saccharopolyspora mangrovi</name>
    <dbReference type="NCBI Taxonomy" id="3082379"/>
    <lineage>
        <taxon>Bacteria</taxon>
        <taxon>Bacillati</taxon>
        <taxon>Actinomycetota</taxon>
        <taxon>Actinomycetes</taxon>
        <taxon>Pseudonocardiales</taxon>
        <taxon>Pseudonocardiaceae</taxon>
        <taxon>Saccharopolyspora</taxon>
    </lineage>
</organism>
<name>A0ABU6ALC5_9PSEU</name>
<proteinExistence type="predicted"/>
<keyword evidence="3" id="KW-1185">Reference proteome</keyword>
<evidence type="ECO:0000313" key="3">
    <source>
        <dbReference type="Proteomes" id="UP001327093"/>
    </source>
</evidence>